<feature type="domain" description="CCHC-type" evidence="7">
    <location>
        <begin position="1091"/>
        <end position="1105"/>
    </location>
</feature>
<evidence type="ECO:0000259" key="8">
    <source>
        <dbReference type="PROSITE" id="PS51321"/>
    </source>
</evidence>
<dbReference type="Pfam" id="PF07744">
    <property type="entry name" value="SPOC"/>
    <property type="match status" value="1"/>
</dbReference>
<feature type="compositionally biased region" description="Polar residues" evidence="6">
    <location>
        <begin position="1220"/>
        <end position="1247"/>
    </location>
</feature>
<dbReference type="InterPro" id="IPR036575">
    <property type="entry name" value="TFIIS_cen_dom_sf"/>
</dbReference>
<dbReference type="Pfam" id="PF07500">
    <property type="entry name" value="TFIIS_M"/>
    <property type="match status" value="1"/>
</dbReference>
<keyword evidence="10" id="KW-1185">Reference proteome</keyword>
<dbReference type="InterPro" id="IPR003618">
    <property type="entry name" value="TFIIS_cen_dom"/>
</dbReference>
<dbReference type="EMBL" id="WJBH02000005">
    <property type="protein sequence ID" value="KAI9558955.1"/>
    <property type="molecule type" value="Genomic_DNA"/>
</dbReference>
<evidence type="ECO:0000256" key="1">
    <source>
        <dbReference type="ARBA" id="ARBA00004123"/>
    </source>
</evidence>
<dbReference type="CDD" id="cd22581">
    <property type="entry name" value="SPOC_PPS-like"/>
    <property type="match status" value="1"/>
</dbReference>
<feature type="compositionally biased region" description="Low complexity" evidence="6">
    <location>
        <begin position="1024"/>
        <end position="1046"/>
    </location>
</feature>
<feature type="compositionally biased region" description="Gly residues" evidence="6">
    <location>
        <begin position="1110"/>
        <end position="1120"/>
    </location>
</feature>
<dbReference type="PANTHER" id="PTHR11477:SF51">
    <property type="entry name" value="PROTEIN PARTNER OF SNF, ISOFORM B"/>
    <property type="match status" value="1"/>
</dbReference>
<feature type="compositionally biased region" description="Polar residues" evidence="6">
    <location>
        <begin position="997"/>
        <end position="1023"/>
    </location>
</feature>
<feature type="compositionally biased region" description="Low complexity" evidence="6">
    <location>
        <begin position="2001"/>
        <end position="2011"/>
    </location>
</feature>
<dbReference type="GO" id="GO:0008270">
    <property type="term" value="F:zinc ion binding"/>
    <property type="evidence" value="ECO:0007669"/>
    <property type="project" value="UniProtKB-KW"/>
</dbReference>
<keyword evidence="5" id="KW-0862">Zinc</keyword>
<feature type="compositionally biased region" description="Low complexity" evidence="6">
    <location>
        <begin position="1202"/>
        <end position="1219"/>
    </location>
</feature>
<feature type="region of interest" description="Disordered" evidence="6">
    <location>
        <begin position="2378"/>
        <end position="2412"/>
    </location>
</feature>
<dbReference type="InterPro" id="IPR036875">
    <property type="entry name" value="Znf_CCHC_sf"/>
</dbReference>
<feature type="region of interest" description="Disordered" evidence="6">
    <location>
        <begin position="1750"/>
        <end position="1796"/>
    </location>
</feature>
<dbReference type="GO" id="GO:0005634">
    <property type="term" value="C:nucleus"/>
    <property type="evidence" value="ECO:0007669"/>
    <property type="project" value="UniProtKB-SubCell"/>
</dbReference>
<dbReference type="InterPro" id="IPR037259">
    <property type="entry name" value="BRK_sf"/>
</dbReference>
<feature type="compositionally biased region" description="Polar residues" evidence="6">
    <location>
        <begin position="839"/>
        <end position="849"/>
    </location>
</feature>
<feature type="compositionally biased region" description="Basic and acidic residues" evidence="6">
    <location>
        <begin position="2038"/>
        <end position="2059"/>
    </location>
</feature>
<feature type="region of interest" description="Disordered" evidence="6">
    <location>
        <begin position="2237"/>
        <end position="2325"/>
    </location>
</feature>
<comment type="subcellular location">
    <subcellularLocation>
        <location evidence="1">Nucleus</location>
    </subcellularLocation>
</comment>
<feature type="compositionally biased region" description="Polar residues" evidence="6">
    <location>
        <begin position="1254"/>
        <end position="1298"/>
    </location>
</feature>
<protein>
    <recommendedName>
        <fullName evidence="11">CCHC-type domain-containing protein</fullName>
    </recommendedName>
</protein>
<feature type="compositionally biased region" description="Low complexity" evidence="6">
    <location>
        <begin position="1181"/>
        <end position="1193"/>
    </location>
</feature>
<evidence type="ECO:0000256" key="3">
    <source>
        <dbReference type="ARBA" id="ARBA00023163"/>
    </source>
</evidence>
<feature type="region of interest" description="Disordered" evidence="6">
    <location>
        <begin position="1348"/>
        <end position="1382"/>
    </location>
</feature>
<feature type="compositionally biased region" description="Polar residues" evidence="6">
    <location>
        <begin position="1364"/>
        <end position="1382"/>
    </location>
</feature>
<dbReference type="Gene3D" id="1.10.472.30">
    <property type="entry name" value="Transcription elongation factor S-II, central domain"/>
    <property type="match status" value="1"/>
</dbReference>
<dbReference type="Gene3D" id="3.40.5.120">
    <property type="match status" value="1"/>
</dbReference>
<gene>
    <name evidence="9" type="ORF">GHT06_015744</name>
</gene>
<feature type="region of interest" description="Disordered" evidence="6">
    <location>
        <begin position="2203"/>
        <end position="2224"/>
    </location>
</feature>
<keyword evidence="4" id="KW-0539">Nucleus</keyword>
<dbReference type="InterPro" id="IPR006576">
    <property type="entry name" value="BRK_domain"/>
</dbReference>
<dbReference type="Gene3D" id="4.10.60.10">
    <property type="entry name" value="Zinc finger, CCHC-type"/>
    <property type="match status" value="2"/>
</dbReference>
<evidence type="ECO:0000256" key="6">
    <source>
        <dbReference type="SAM" id="MobiDB-lite"/>
    </source>
</evidence>
<feature type="compositionally biased region" description="Basic and acidic residues" evidence="6">
    <location>
        <begin position="2293"/>
        <end position="2307"/>
    </location>
</feature>
<feature type="domain" description="CCHC-type" evidence="7">
    <location>
        <begin position="1125"/>
        <end position="1139"/>
    </location>
</feature>
<feature type="region of interest" description="Disordered" evidence="6">
    <location>
        <begin position="1979"/>
        <end position="2060"/>
    </location>
</feature>
<evidence type="ECO:0000313" key="9">
    <source>
        <dbReference type="EMBL" id="KAI9558955.1"/>
    </source>
</evidence>
<dbReference type="SMART" id="SM00343">
    <property type="entry name" value="ZnF_C2HC"/>
    <property type="match status" value="3"/>
</dbReference>
<feature type="domain" description="TFIIS central" evidence="8">
    <location>
        <begin position="2060"/>
        <end position="2181"/>
    </location>
</feature>
<dbReference type="SUPFAM" id="SSF57756">
    <property type="entry name" value="Retrovirus zinc finger-like domains"/>
    <property type="match status" value="2"/>
</dbReference>
<evidence type="ECO:0000256" key="2">
    <source>
        <dbReference type="ARBA" id="ARBA00023015"/>
    </source>
</evidence>
<keyword evidence="2" id="KW-0805">Transcription regulation</keyword>
<dbReference type="Pfam" id="PF07533">
    <property type="entry name" value="BRK"/>
    <property type="match status" value="1"/>
</dbReference>
<evidence type="ECO:0000256" key="4">
    <source>
        <dbReference type="ARBA" id="ARBA00023242"/>
    </source>
</evidence>
<dbReference type="SMART" id="SM00510">
    <property type="entry name" value="TFS2M"/>
    <property type="match status" value="1"/>
</dbReference>
<dbReference type="SUPFAM" id="SSF160481">
    <property type="entry name" value="BRK domain-like"/>
    <property type="match status" value="1"/>
</dbReference>
<keyword evidence="5" id="KW-0479">Metal-binding</keyword>
<dbReference type="PROSITE" id="PS51321">
    <property type="entry name" value="TFIIS_CENTRAL"/>
    <property type="match status" value="1"/>
</dbReference>
<dbReference type="GO" id="GO:0003676">
    <property type="term" value="F:nucleic acid binding"/>
    <property type="evidence" value="ECO:0007669"/>
    <property type="project" value="InterPro"/>
</dbReference>
<feature type="compositionally biased region" description="Polar residues" evidence="6">
    <location>
        <begin position="2586"/>
        <end position="2600"/>
    </location>
</feature>
<feature type="region of interest" description="Disordered" evidence="6">
    <location>
        <begin position="872"/>
        <end position="1306"/>
    </location>
</feature>
<evidence type="ECO:0008006" key="11">
    <source>
        <dbReference type="Google" id="ProtNLM"/>
    </source>
</evidence>
<evidence type="ECO:0000259" key="7">
    <source>
        <dbReference type="PROSITE" id="PS50158"/>
    </source>
</evidence>
<feature type="compositionally biased region" description="Polar residues" evidence="6">
    <location>
        <begin position="1872"/>
        <end position="1890"/>
    </location>
</feature>
<name>A0AAD5LAA6_9CRUS</name>
<feature type="compositionally biased region" description="Polar residues" evidence="6">
    <location>
        <begin position="1987"/>
        <end position="1996"/>
    </location>
</feature>
<feature type="compositionally biased region" description="Low complexity" evidence="6">
    <location>
        <begin position="974"/>
        <end position="996"/>
    </location>
</feature>
<feature type="compositionally biased region" description="Low complexity" evidence="6">
    <location>
        <begin position="936"/>
        <end position="953"/>
    </location>
</feature>
<feature type="compositionally biased region" description="Polar residues" evidence="6">
    <location>
        <begin position="2385"/>
        <end position="2412"/>
    </location>
</feature>
<evidence type="ECO:0000256" key="5">
    <source>
        <dbReference type="PROSITE-ProRule" id="PRU00047"/>
    </source>
</evidence>
<feature type="region of interest" description="Disordered" evidence="6">
    <location>
        <begin position="2582"/>
        <end position="2611"/>
    </location>
</feature>
<dbReference type="GO" id="GO:0006351">
    <property type="term" value="P:DNA-templated transcription"/>
    <property type="evidence" value="ECO:0007669"/>
    <property type="project" value="InterPro"/>
</dbReference>
<proteinExistence type="predicted"/>
<feature type="compositionally biased region" description="Basic and acidic residues" evidence="6">
    <location>
        <begin position="2013"/>
        <end position="2024"/>
    </location>
</feature>
<dbReference type="PROSITE" id="PS50158">
    <property type="entry name" value="ZF_CCHC"/>
    <property type="match status" value="3"/>
</dbReference>
<dbReference type="Proteomes" id="UP000820818">
    <property type="component" value="Linkage Group LG5"/>
</dbReference>
<comment type="caution">
    <text evidence="9">The sequence shown here is derived from an EMBL/GenBank/DDBJ whole genome shotgun (WGS) entry which is preliminary data.</text>
</comment>
<feature type="region of interest" description="Disordered" evidence="6">
    <location>
        <begin position="818"/>
        <end position="849"/>
    </location>
</feature>
<feature type="compositionally biased region" description="Polar residues" evidence="6">
    <location>
        <begin position="1777"/>
        <end position="1787"/>
    </location>
</feature>
<feature type="region of interest" description="Disordered" evidence="6">
    <location>
        <begin position="1864"/>
        <end position="1891"/>
    </location>
</feature>
<dbReference type="SUPFAM" id="SSF46942">
    <property type="entry name" value="Elongation factor TFIIS domain 2"/>
    <property type="match status" value="1"/>
</dbReference>
<feature type="domain" description="CCHC-type" evidence="7">
    <location>
        <begin position="1060"/>
        <end position="1074"/>
    </location>
</feature>
<accession>A0AAD5LAA6</accession>
<feature type="compositionally biased region" description="Polar residues" evidence="6">
    <location>
        <begin position="1157"/>
        <end position="1172"/>
    </location>
</feature>
<feature type="compositionally biased region" description="Polar residues" evidence="6">
    <location>
        <begin position="954"/>
        <end position="971"/>
    </location>
</feature>
<reference evidence="9 10" key="1">
    <citation type="submission" date="2022-05" db="EMBL/GenBank/DDBJ databases">
        <title>A multi-omics perspective on studying reproductive biology in Daphnia sinensis.</title>
        <authorList>
            <person name="Jia J."/>
        </authorList>
    </citation>
    <scope>NUCLEOTIDE SEQUENCE [LARGE SCALE GENOMIC DNA]</scope>
    <source>
        <strain evidence="9 10">WSL</strain>
    </source>
</reference>
<evidence type="ECO:0000313" key="10">
    <source>
        <dbReference type="Proteomes" id="UP000820818"/>
    </source>
</evidence>
<feature type="compositionally biased region" description="Basic and acidic residues" evidence="6">
    <location>
        <begin position="895"/>
        <end position="916"/>
    </location>
</feature>
<dbReference type="Pfam" id="PF00098">
    <property type="entry name" value="zf-CCHC"/>
    <property type="match status" value="1"/>
</dbReference>
<keyword evidence="5" id="KW-0863">Zinc-finger</keyword>
<organism evidence="9 10">
    <name type="scientific">Daphnia sinensis</name>
    <dbReference type="NCBI Taxonomy" id="1820382"/>
    <lineage>
        <taxon>Eukaryota</taxon>
        <taxon>Metazoa</taxon>
        <taxon>Ecdysozoa</taxon>
        <taxon>Arthropoda</taxon>
        <taxon>Crustacea</taxon>
        <taxon>Branchiopoda</taxon>
        <taxon>Diplostraca</taxon>
        <taxon>Cladocera</taxon>
        <taxon>Anomopoda</taxon>
        <taxon>Daphniidae</taxon>
        <taxon>Daphnia</taxon>
        <taxon>Daphnia similis group</taxon>
    </lineage>
</organism>
<dbReference type="InterPro" id="IPR012921">
    <property type="entry name" value="SPOC_C"/>
</dbReference>
<feature type="compositionally biased region" description="Basic residues" evidence="6">
    <location>
        <begin position="2278"/>
        <end position="2292"/>
    </location>
</feature>
<feature type="compositionally biased region" description="Low complexity" evidence="6">
    <location>
        <begin position="1348"/>
        <end position="1363"/>
    </location>
</feature>
<dbReference type="SMART" id="SM00592">
    <property type="entry name" value="BRK"/>
    <property type="match status" value="1"/>
</dbReference>
<dbReference type="PANTHER" id="PTHR11477">
    <property type="entry name" value="TRANSCRIPTION FACTOR S-II ZINC FINGER DOMAIN-CONTAINING PROTEIN"/>
    <property type="match status" value="1"/>
</dbReference>
<sequence length="2618" mass="289711">MPMENIDLLSGSVFENDDSFNCRNLLSEAVKMEDQGKLLEFAWGTEMQVEEVPLKPLRVVDVDLNIQVPISLQNIQLLKETSKKACADEENKLPTSGHEWEIGASKLCGSDHEDLDISSVLTSHLQLPNDINIAAKFKKLVLYAGRQCFINNLGSCWVDGKFGTLLLQLPVEGGHEGGHLNIEYQGRKKKFESHTNSDRTFYLSSFYDCCEHFIEPVLQGNKLMLVFDLIWTNAKIEIPRNFPVFLTALKQIKKAIKSWLYHHQLNSKNNYETQSVKHSDRSPSSSVADSSPTIATEALYLKNDGLSDEVDFLYSEKVLKENTLFLVLNEKYDEKFLSFELLRRNDRIFAEALLQCSCLDVHLALAKGKFQNVRREDSLEQFESVTDPEKVKVLEISHCIDSNNVTRHLSIELNWDEQYVGTIQPDQGTVVNYEDRGRQIEIDQTSYGVLVFWPKLRSFQMYCRFGLHSLILQMCKSLASLPEWTEDTLQSSKSDLRQLISFCGAEPEKAWINSGMEKGELTLRLLRFCISLRAREEGLDLLRILGSNFDEELNSDECNFEGIQNEEVAYAIAKFECQVAGWNVIADLIKKLVTPDRIAKQLIPICKLSKFFLNFNCIEGARVIGDCISSSFHKIDKTHVSKSKLCDVQAYVDVIVALEANRGSSGRERIASFILFFSKLKPSLQCRLILDFAAQKNHFLGSLHSWQFVFRDLCDILSISCQFQSPPAKTLASDFMKAIEAWLLELAQEMELRPELQELVEPHIELECVELQKELITSPKSDPRAIPASVIVTEESEKLAISDNSSCQASLDLWDASTSSNSQGDTLKRSSELCAPSDDWSTATKDSNSACNMSIPPAVDCDDWNAASDAWASTNDSQHASKKAVGKVSIDDDWGEKADSSKTDSFKAASTEKEKPPPPSETQPVDDWGACADAWASNSKTTTHTTKAGTNSGSQSSWDQPDNVSSTSSRPIASDDWNSWSSSSNTTTEKTTYTSKAGSSDSWATSEDPWGTTNGRSTSSISQSNTWGSSESTGNSWTSSSYNSRPGGRGRGSRGPPRPCTQCNEEGHTSYNCPTRGRGRGNGGTRGPRPCYKCNQEGHPPYECPTGSTRGRGGGRGAGRGSRVCFKCNEEGHMSYDCPTGPTGQRGGGRGSARPFYQSSREVGNSGNNQSVMDDWGTLTSVSSSRSNGNASERSSEKSDVWATSNNSSNSWATPNNSSDPWATSNNPSNSWATQNSSSDPWATGANTAPVGARSTSSYNAPSRNTQSAVDDWDTPSSLANSTPALPPATSTRRNGTSVHAEPDDWGSAADAWSSVTTCKSVAPSSRASAVATAGGDDWATEADVWSGRSSSSSSVRTTVASSEMNDWTGTQRTTIKSANSSDPRLLSSKSCPFVWNGTIRHRSMLYRINMENLDINSSPDLANLAIPTALRVVGTIEPEKVWNYLRQVRTTSHEKIAVFHFTQAVNAEISYADCYDYFLDGFRKRNWYGVVGSVPDSKLPCTIKDFYITPLPKEDLIPKELETVASARCLRENRFSDLLLAIVVIQSKRPVDQACFGASARPSKVAKVGNATTPVDDVQAEAVAVEKTDAVTESQSTPPQPPSRLTAIRQKLQQDIQSVDPVKARIHTPSLQQTAAKIPLSKTPSLGKVLPVVQPTVPLTADESSDTILEAEKEASPSEVPMPEEKLQIPVAPVDGELLMKQAIMDELNRQIEASKQARLTDVDTTLQSETLNLTPDEPAKPIVAEVASSTAPVSSDGPLTRFRSKRRTVAEKVPTSKQTKVADSSSSERSKENVDLRTKLDMLKAQRRARNSGKEIDIPKEAKKRRCLIEGCRDDAQLDSVYCSDECITKHVQDSLNAMSKEKMKEAQFQEPSDSSTVPSAPNASSDESMWKDSIDYTLLKAQPTPALAAKLLAMTQMRKSMASGNKPANLADDTPVPVMERKTGKILCGASAPTVGNLEEWLKSNSTYEIIEPESLPTKPWLPTDSTDSSTQIARYKTSSTNTRSSSSKAEVDSRSSKKSSDSSSSSKAKVSRKRSMETPKEEETSAKVAKPDVESTRAITRSSLKEALWNRCKDVKDLEMDEATVEEISKEVEESLYSLFKKDVGTKYKSKYRSLIYNIKDPKNSGLFLEIVTKQLTPVQLVKMSTEELASKDLAEWREQEAKRQLNLIKKNEQERLSQVNKYLIKTHKGEEFIKEANEDYELGDDTSKTAGFPDTLPEDSNLKHMLQESKNDLDSSLAFEKKEENSSTKNEEDYRRSSRQSEKKDRERLDRHRSSKSKSKYRHRSRKSDRYEEQSKKSESPEANRNSQSTELEAHGFTGFNDVEELDNSTLNEETPITTADSDTLSLEKKLMKQLIVVEELNRHSNTSKREVIEGHATEEVSSQKGDSVTSEGAVPSSPTAQRSMSTERCCNISMEDIYQNTDKEKVTEEVNQIDTDATQCEELKDNSGLAVTSLTCTDSSLDHVVGNVSYSPGELLIAENDEPFLDLDEQFLRQQVAVEELNSNLTSFIVANNIDIQSHDENFDSSFTEQTPVTPPGMPPCDLKDDSYERVDTTGSLQLECNDRVSDICILNTEVDQSKQETSSSPVDLDNTNPEEGAIIVEKQENLHVVPA</sequence>
<dbReference type="InterPro" id="IPR001878">
    <property type="entry name" value="Znf_CCHC"/>
</dbReference>
<keyword evidence="3" id="KW-0804">Transcription</keyword>
<feature type="compositionally biased region" description="Basic and acidic residues" evidence="6">
    <location>
        <begin position="2237"/>
        <end position="2277"/>
    </location>
</feature>